<comment type="caution">
    <text evidence="1">The sequence shown here is derived from an EMBL/GenBank/DDBJ whole genome shotgun (WGS) entry which is preliminary data.</text>
</comment>
<evidence type="ECO:0000313" key="2">
    <source>
        <dbReference type="Proteomes" id="UP000639772"/>
    </source>
</evidence>
<accession>A0A835RR98</accession>
<reference evidence="1 2" key="1">
    <citation type="journal article" date="2020" name="Nat. Food">
        <title>A phased Vanilla planifolia genome enables genetic improvement of flavour and production.</title>
        <authorList>
            <person name="Hasing T."/>
            <person name="Tang H."/>
            <person name="Brym M."/>
            <person name="Khazi F."/>
            <person name="Huang T."/>
            <person name="Chambers A.H."/>
        </authorList>
    </citation>
    <scope>NUCLEOTIDE SEQUENCE [LARGE SCALE GENOMIC DNA]</scope>
    <source>
        <tissue evidence="1">Leaf</tissue>
    </source>
</reference>
<evidence type="ECO:0000313" key="1">
    <source>
        <dbReference type="EMBL" id="KAG0490773.1"/>
    </source>
</evidence>
<dbReference type="EMBL" id="JADCNM010000003">
    <property type="protein sequence ID" value="KAG0490773.1"/>
    <property type="molecule type" value="Genomic_DNA"/>
</dbReference>
<dbReference type="AlphaFoldDB" id="A0A835RR98"/>
<protein>
    <submittedName>
        <fullName evidence="1">Uncharacterized protein</fullName>
    </submittedName>
</protein>
<sequence>MFDQGNETKREEKFTGFPYSTSTFAYETGSKEIVKHAPGQSNTSSRYRQCLAFIEAKEGSGRSDVPGHNHTWQKLQASSPIWLYFLQETPVSGNNGLVIADTVSASSIERLKEKQQEEGAPEKISSSYASGIQELILVREDTVSAEENLVPIKIEETLDESLNETIRTLQRIA</sequence>
<gene>
    <name evidence="1" type="ORF">HPP92_007636</name>
</gene>
<organism evidence="1 2">
    <name type="scientific">Vanilla planifolia</name>
    <name type="common">Vanilla</name>
    <dbReference type="NCBI Taxonomy" id="51239"/>
    <lineage>
        <taxon>Eukaryota</taxon>
        <taxon>Viridiplantae</taxon>
        <taxon>Streptophyta</taxon>
        <taxon>Embryophyta</taxon>
        <taxon>Tracheophyta</taxon>
        <taxon>Spermatophyta</taxon>
        <taxon>Magnoliopsida</taxon>
        <taxon>Liliopsida</taxon>
        <taxon>Asparagales</taxon>
        <taxon>Orchidaceae</taxon>
        <taxon>Vanilloideae</taxon>
        <taxon>Vanilleae</taxon>
        <taxon>Vanilla</taxon>
    </lineage>
</organism>
<proteinExistence type="predicted"/>
<name>A0A835RR98_VANPL</name>
<dbReference type="Proteomes" id="UP000639772">
    <property type="component" value="Chromosome 3"/>
</dbReference>